<evidence type="ECO:0000313" key="16">
    <source>
        <dbReference type="EMBL" id="VAX31182.1"/>
    </source>
</evidence>
<sequence length="208" mass="22934">MITLALPKGRLLRETVNMLGPMGITFQGDLETSRSLVHESGDKSLRILLLRARDVATFVEYGGADAGVVGKDLLMEEVPAVYEPLDLGFGLCRLVVAEPKRAMGELKTKSFIRIATKYPNITERYFSSMGVQVEIIKLYGSIELAPIVGMADGIVDLVSTGKTLRANRLIEVETIAESTARLIVNRSSLKTKYEDISPFLDKMRRGVK</sequence>
<dbReference type="InterPro" id="IPR024893">
    <property type="entry name" value="ATP_PRibTrfase_HisG_short"/>
</dbReference>
<keyword evidence="12" id="KW-0067">ATP-binding</keyword>
<comment type="pathway">
    <text evidence="3">Amino-acid biosynthesis; L-histidine biosynthesis; L-histidine from 5-phospho-alpha-D-ribose 1-diphosphate: step 1/9.</text>
</comment>
<feature type="domain" description="ATP phosphoribosyltransferase catalytic" evidence="15">
    <location>
        <begin position="51"/>
        <end position="204"/>
    </location>
</feature>
<name>A0A3B1CS36_9ZZZZ</name>
<evidence type="ECO:0000256" key="9">
    <source>
        <dbReference type="ARBA" id="ARBA00022676"/>
    </source>
</evidence>
<dbReference type="Gene3D" id="3.40.190.10">
    <property type="entry name" value="Periplasmic binding protein-like II"/>
    <property type="match status" value="2"/>
</dbReference>
<dbReference type="NCBIfam" id="TIGR00070">
    <property type="entry name" value="hisG"/>
    <property type="match status" value="1"/>
</dbReference>
<dbReference type="InterPro" id="IPR018198">
    <property type="entry name" value="ATP_PRibTrfase_CS"/>
</dbReference>
<dbReference type="HAMAP" id="MF_01018">
    <property type="entry name" value="HisG_Short"/>
    <property type="match status" value="1"/>
</dbReference>
<keyword evidence="7" id="KW-0963">Cytoplasm</keyword>
<keyword evidence="9 16" id="KW-0328">Glycosyltransferase</keyword>
<evidence type="ECO:0000256" key="12">
    <source>
        <dbReference type="ARBA" id="ARBA00022840"/>
    </source>
</evidence>
<evidence type="ECO:0000256" key="13">
    <source>
        <dbReference type="ARBA" id="ARBA00023102"/>
    </source>
</evidence>
<dbReference type="Pfam" id="PF01634">
    <property type="entry name" value="HisG"/>
    <property type="match status" value="1"/>
</dbReference>
<evidence type="ECO:0000256" key="7">
    <source>
        <dbReference type="ARBA" id="ARBA00022490"/>
    </source>
</evidence>
<evidence type="ECO:0000256" key="11">
    <source>
        <dbReference type="ARBA" id="ARBA00022741"/>
    </source>
</evidence>
<dbReference type="AlphaFoldDB" id="A0A3B1CS36"/>
<dbReference type="FunFam" id="3.40.190.10:FF:000008">
    <property type="entry name" value="ATP phosphoribosyltransferase"/>
    <property type="match status" value="1"/>
</dbReference>
<dbReference type="EMBL" id="UOGI01000099">
    <property type="protein sequence ID" value="VAX31182.1"/>
    <property type="molecule type" value="Genomic_DNA"/>
</dbReference>
<keyword evidence="8" id="KW-0028">Amino-acid biosynthesis</keyword>
<gene>
    <name evidence="16" type="ORF">MNBD_NITROSPIRAE03-1805</name>
</gene>
<dbReference type="GO" id="GO:0005524">
    <property type="term" value="F:ATP binding"/>
    <property type="evidence" value="ECO:0007669"/>
    <property type="project" value="UniProtKB-KW"/>
</dbReference>
<dbReference type="PROSITE" id="PS01316">
    <property type="entry name" value="ATP_P_PHORIBOSYLTR"/>
    <property type="match status" value="1"/>
</dbReference>
<evidence type="ECO:0000256" key="8">
    <source>
        <dbReference type="ARBA" id="ARBA00022605"/>
    </source>
</evidence>
<dbReference type="SUPFAM" id="SSF53850">
    <property type="entry name" value="Periplasmic binding protein-like II"/>
    <property type="match status" value="1"/>
</dbReference>
<dbReference type="EC" id="2.4.2.17" evidence="5"/>
<dbReference type="UniPathway" id="UPA00031">
    <property type="reaction ID" value="UER00006"/>
</dbReference>
<evidence type="ECO:0000256" key="6">
    <source>
        <dbReference type="ARBA" id="ARBA00020998"/>
    </source>
</evidence>
<organism evidence="16">
    <name type="scientific">hydrothermal vent metagenome</name>
    <dbReference type="NCBI Taxonomy" id="652676"/>
    <lineage>
        <taxon>unclassified sequences</taxon>
        <taxon>metagenomes</taxon>
        <taxon>ecological metagenomes</taxon>
    </lineage>
</organism>
<dbReference type="GO" id="GO:0003879">
    <property type="term" value="F:ATP phosphoribosyltransferase activity"/>
    <property type="evidence" value="ECO:0007669"/>
    <property type="project" value="UniProtKB-EC"/>
</dbReference>
<evidence type="ECO:0000256" key="2">
    <source>
        <dbReference type="ARBA" id="ARBA00004496"/>
    </source>
</evidence>
<keyword evidence="11" id="KW-0547">Nucleotide-binding</keyword>
<reference evidence="16" key="1">
    <citation type="submission" date="2018-06" db="EMBL/GenBank/DDBJ databases">
        <authorList>
            <person name="Zhirakovskaya E."/>
        </authorList>
    </citation>
    <scope>NUCLEOTIDE SEQUENCE</scope>
</reference>
<dbReference type="CDD" id="cd13595">
    <property type="entry name" value="PBP2_HisGs"/>
    <property type="match status" value="1"/>
</dbReference>
<comment type="subcellular location">
    <subcellularLocation>
        <location evidence="2">Cytoplasm</location>
    </subcellularLocation>
</comment>
<keyword evidence="10 16" id="KW-0808">Transferase</keyword>
<accession>A0A3B1CS36</accession>
<evidence type="ECO:0000256" key="5">
    <source>
        <dbReference type="ARBA" id="ARBA00011946"/>
    </source>
</evidence>
<keyword evidence="13" id="KW-0368">Histidine biosynthesis</keyword>
<evidence type="ECO:0000256" key="4">
    <source>
        <dbReference type="ARBA" id="ARBA00009489"/>
    </source>
</evidence>
<dbReference type="InterPro" id="IPR013820">
    <property type="entry name" value="ATP_PRibTrfase_cat"/>
</dbReference>
<evidence type="ECO:0000256" key="1">
    <source>
        <dbReference type="ARBA" id="ARBA00000915"/>
    </source>
</evidence>
<comment type="similarity">
    <text evidence="4">Belongs to the ATP phosphoribosyltransferase family. Short subfamily.</text>
</comment>
<comment type="catalytic activity">
    <reaction evidence="1">
        <text>1-(5-phospho-beta-D-ribosyl)-ATP + diphosphate = 5-phospho-alpha-D-ribose 1-diphosphate + ATP</text>
        <dbReference type="Rhea" id="RHEA:18473"/>
        <dbReference type="ChEBI" id="CHEBI:30616"/>
        <dbReference type="ChEBI" id="CHEBI:33019"/>
        <dbReference type="ChEBI" id="CHEBI:58017"/>
        <dbReference type="ChEBI" id="CHEBI:73183"/>
        <dbReference type="EC" id="2.4.2.17"/>
    </reaction>
</comment>
<dbReference type="PANTHER" id="PTHR21403:SF8">
    <property type="entry name" value="ATP PHOSPHORIBOSYLTRANSFERASE"/>
    <property type="match status" value="1"/>
</dbReference>
<evidence type="ECO:0000259" key="15">
    <source>
        <dbReference type="Pfam" id="PF01634"/>
    </source>
</evidence>
<proteinExistence type="inferred from homology"/>
<comment type="function">
    <text evidence="14">Catalyzes the condensation of ATP and 5-phosphoribose 1-diphosphate to form N'-(5'-phosphoribosyl)-ATP (PR-ATP). Has a crucial role in the pathway because the rate of histidine biosynthesis seems to be controlled primarily by regulation of HisG enzymatic activity.</text>
</comment>
<dbReference type="GO" id="GO:0000105">
    <property type="term" value="P:L-histidine biosynthetic process"/>
    <property type="evidence" value="ECO:0007669"/>
    <property type="project" value="UniProtKB-UniPathway"/>
</dbReference>
<evidence type="ECO:0000256" key="10">
    <source>
        <dbReference type="ARBA" id="ARBA00022679"/>
    </source>
</evidence>
<evidence type="ECO:0000256" key="3">
    <source>
        <dbReference type="ARBA" id="ARBA00004667"/>
    </source>
</evidence>
<dbReference type="GO" id="GO:0005737">
    <property type="term" value="C:cytoplasm"/>
    <property type="evidence" value="ECO:0007669"/>
    <property type="project" value="UniProtKB-SubCell"/>
</dbReference>
<protein>
    <recommendedName>
        <fullName evidence="6">ATP phosphoribosyltransferase</fullName>
        <ecNumber evidence="5">2.4.2.17</ecNumber>
    </recommendedName>
</protein>
<dbReference type="PANTHER" id="PTHR21403">
    <property type="entry name" value="ATP PHOSPHORIBOSYLTRANSFERASE ATP-PRTASE"/>
    <property type="match status" value="1"/>
</dbReference>
<evidence type="ECO:0000256" key="14">
    <source>
        <dbReference type="ARBA" id="ARBA00024861"/>
    </source>
</evidence>
<dbReference type="InterPro" id="IPR001348">
    <property type="entry name" value="ATP_PRibTrfase_HisG"/>
</dbReference>